<protein>
    <submittedName>
        <fullName evidence="1">Uncharacterized protein</fullName>
    </submittedName>
</protein>
<evidence type="ECO:0000313" key="1">
    <source>
        <dbReference type="EMBL" id="KKN10968.1"/>
    </source>
</evidence>
<accession>A0A0F9R0H0</accession>
<proteinExistence type="predicted"/>
<gene>
    <name evidence="1" type="ORF">LCGC14_1031170</name>
</gene>
<sequence length="67" mass="8197">MPWFYICLICCNEIEALEYIFDTNFLWNDGLYQAKPVCHDCIFDFYGNHLNYEPIRIRKKEGLEKWL</sequence>
<reference evidence="1" key="1">
    <citation type="journal article" date="2015" name="Nature">
        <title>Complex archaea that bridge the gap between prokaryotes and eukaryotes.</title>
        <authorList>
            <person name="Spang A."/>
            <person name="Saw J.H."/>
            <person name="Jorgensen S.L."/>
            <person name="Zaremba-Niedzwiedzka K."/>
            <person name="Martijn J."/>
            <person name="Lind A.E."/>
            <person name="van Eijk R."/>
            <person name="Schleper C."/>
            <person name="Guy L."/>
            <person name="Ettema T.J."/>
        </authorList>
    </citation>
    <scope>NUCLEOTIDE SEQUENCE</scope>
</reference>
<name>A0A0F9R0H0_9ZZZZ</name>
<organism evidence="1">
    <name type="scientific">marine sediment metagenome</name>
    <dbReference type="NCBI Taxonomy" id="412755"/>
    <lineage>
        <taxon>unclassified sequences</taxon>
        <taxon>metagenomes</taxon>
        <taxon>ecological metagenomes</taxon>
    </lineage>
</organism>
<comment type="caution">
    <text evidence="1">The sequence shown here is derived from an EMBL/GenBank/DDBJ whole genome shotgun (WGS) entry which is preliminary data.</text>
</comment>
<dbReference type="AlphaFoldDB" id="A0A0F9R0H0"/>
<dbReference type="EMBL" id="LAZR01004188">
    <property type="protein sequence ID" value="KKN10968.1"/>
    <property type="molecule type" value="Genomic_DNA"/>
</dbReference>